<evidence type="ECO:0000256" key="4">
    <source>
        <dbReference type="ARBA" id="ARBA00048391"/>
    </source>
</evidence>
<keyword evidence="1 5" id="KW-0489">Methyltransferase</keyword>
<dbReference type="InterPro" id="IPR007848">
    <property type="entry name" value="Small_mtfrase_dom"/>
</dbReference>
<feature type="binding site" evidence="5">
    <location>
        <begin position="187"/>
        <end position="190"/>
    </location>
    <ligand>
        <name>substrate</name>
    </ligand>
</feature>
<comment type="function">
    <text evidence="5">Methylates the class 1 translation termination release factors RF1/PrfA and RF2/PrfB on the glutamine residue of the universally conserved GGQ motif.</text>
</comment>
<dbReference type="InterPro" id="IPR002052">
    <property type="entry name" value="DNA_methylase_N6_adenine_CS"/>
</dbReference>
<keyword evidence="9" id="KW-1185">Reference proteome</keyword>
<evidence type="ECO:0000259" key="7">
    <source>
        <dbReference type="Pfam" id="PF17827"/>
    </source>
</evidence>
<feature type="binding site" evidence="5">
    <location>
        <position position="145"/>
    </location>
    <ligand>
        <name>S-adenosyl-L-methionine</name>
        <dbReference type="ChEBI" id="CHEBI:59789"/>
    </ligand>
</feature>
<dbReference type="PROSITE" id="PS00092">
    <property type="entry name" value="N6_MTASE"/>
    <property type="match status" value="1"/>
</dbReference>
<dbReference type="Pfam" id="PF05175">
    <property type="entry name" value="MTS"/>
    <property type="match status" value="1"/>
</dbReference>
<dbReference type="AlphaFoldDB" id="A0A1I3C7E6"/>
<feature type="binding site" evidence="5">
    <location>
        <position position="187"/>
    </location>
    <ligand>
        <name>S-adenosyl-L-methionine</name>
        <dbReference type="ChEBI" id="CHEBI:59789"/>
    </ligand>
</feature>
<evidence type="ECO:0000313" key="9">
    <source>
        <dbReference type="Proteomes" id="UP000198668"/>
    </source>
</evidence>
<dbReference type="HAMAP" id="MF_02126">
    <property type="entry name" value="RF_methyltr_PrmC"/>
    <property type="match status" value="1"/>
</dbReference>
<dbReference type="InterPro" id="IPR050320">
    <property type="entry name" value="N5-glutamine_MTase"/>
</dbReference>
<protein>
    <recommendedName>
        <fullName evidence="5">Release factor glutamine methyltransferase</fullName>
        <shortName evidence="5">RF MTase</shortName>
        <ecNumber evidence="5">2.1.1.297</ecNumber>
    </recommendedName>
    <alternativeName>
        <fullName evidence="5">N5-glutamine methyltransferase PrmC</fullName>
    </alternativeName>
    <alternativeName>
        <fullName evidence="5">Protein-(glutamine-N5) MTase PrmC</fullName>
    </alternativeName>
    <alternativeName>
        <fullName evidence="5">Protein-glutamine N-methyltransferase PrmC</fullName>
    </alternativeName>
</protein>
<name>A0A1I3C7E6_9LACT</name>
<accession>A0A1I3C7E6</accession>
<sequence>MSTNATVREVLKWASSFLKASGKEAAAAERLLMERQQWNRTDLLLHLDQAMPLAVKKQLIEDVSEHGSGIPIQHLLGYEWFYDYSFKVTKDTLIPRPETEEIVDKCLKRNPDGKTLQVLDIGTGTGAIAITIKKERPSFSVTATDLSAHALKVAEENAEELGAAVRFKLGDLTEPVQDEQFDIILSNPPYIAENEKKFMDESVLAYEPKMALFAASNGLEIYQRLAKELPERLKAGGQIYLEIGFRQGKAVKSLFEAAFPTAEVSVEKDMSGQDRLIFVQLS</sequence>
<dbReference type="InterPro" id="IPR029063">
    <property type="entry name" value="SAM-dependent_MTases_sf"/>
</dbReference>
<proteinExistence type="inferred from homology"/>
<evidence type="ECO:0000256" key="2">
    <source>
        <dbReference type="ARBA" id="ARBA00022679"/>
    </source>
</evidence>
<feature type="binding site" evidence="5">
    <location>
        <begin position="122"/>
        <end position="126"/>
    </location>
    <ligand>
        <name>S-adenosyl-L-methionine</name>
        <dbReference type="ChEBI" id="CHEBI:59789"/>
    </ligand>
</feature>
<dbReference type="CDD" id="cd02440">
    <property type="entry name" value="AdoMet_MTases"/>
    <property type="match status" value="1"/>
</dbReference>
<keyword evidence="3 5" id="KW-0949">S-adenosyl-L-methionine</keyword>
<dbReference type="OrthoDB" id="9800643at2"/>
<dbReference type="SUPFAM" id="SSF53335">
    <property type="entry name" value="S-adenosyl-L-methionine-dependent methyltransferases"/>
    <property type="match status" value="1"/>
</dbReference>
<dbReference type="InterPro" id="IPR019874">
    <property type="entry name" value="RF_methyltr_PrmC"/>
</dbReference>
<feature type="domain" description="Release factor glutamine methyltransferase N-terminal" evidence="7">
    <location>
        <begin position="9"/>
        <end position="77"/>
    </location>
</feature>
<dbReference type="EMBL" id="FOQE01000014">
    <property type="protein sequence ID" value="SFH70442.1"/>
    <property type="molecule type" value="Genomic_DNA"/>
</dbReference>
<dbReference type="Proteomes" id="UP000198668">
    <property type="component" value="Unassembled WGS sequence"/>
</dbReference>
<dbReference type="PANTHER" id="PTHR18895:SF74">
    <property type="entry name" value="MTRF1L RELEASE FACTOR GLUTAMINE METHYLTRANSFERASE"/>
    <property type="match status" value="1"/>
</dbReference>
<dbReference type="RefSeq" id="WP_092092273.1">
    <property type="nucleotide sequence ID" value="NZ_FOQE01000014.1"/>
</dbReference>
<dbReference type="NCBIfam" id="TIGR03534">
    <property type="entry name" value="RF_mod_PrmC"/>
    <property type="match status" value="1"/>
</dbReference>
<dbReference type="PANTHER" id="PTHR18895">
    <property type="entry name" value="HEMK METHYLTRANSFERASE"/>
    <property type="match status" value="1"/>
</dbReference>
<dbReference type="GO" id="GO:0102559">
    <property type="term" value="F:peptide chain release factor N(5)-glutamine methyltransferase activity"/>
    <property type="evidence" value="ECO:0007669"/>
    <property type="project" value="UniProtKB-EC"/>
</dbReference>
<dbReference type="GO" id="GO:0003676">
    <property type="term" value="F:nucleic acid binding"/>
    <property type="evidence" value="ECO:0007669"/>
    <property type="project" value="InterPro"/>
</dbReference>
<feature type="domain" description="Methyltransferase small" evidence="6">
    <location>
        <begin position="110"/>
        <end position="196"/>
    </location>
</feature>
<comment type="caution">
    <text evidence="5">Lacks conserved residue(s) required for the propagation of feature annotation.</text>
</comment>
<dbReference type="EC" id="2.1.1.297" evidence="5"/>
<dbReference type="Pfam" id="PF17827">
    <property type="entry name" value="PrmC_N"/>
    <property type="match status" value="1"/>
</dbReference>
<dbReference type="InterPro" id="IPR004556">
    <property type="entry name" value="HemK-like"/>
</dbReference>
<dbReference type="Gene3D" id="3.40.50.150">
    <property type="entry name" value="Vaccinia Virus protein VP39"/>
    <property type="match status" value="1"/>
</dbReference>
<evidence type="ECO:0000259" key="6">
    <source>
        <dbReference type="Pfam" id="PF05175"/>
    </source>
</evidence>
<evidence type="ECO:0000256" key="5">
    <source>
        <dbReference type="HAMAP-Rule" id="MF_02126"/>
    </source>
</evidence>
<dbReference type="NCBIfam" id="TIGR00536">
    <property type="entry name" value="hemK_fam"/>
    <property type="match status" value="1"/>
</dbReference>
<evidence type="ECO:0000256" key="3">
    <source>
        <dbReference type="ARBA" id="ARBA00022691"/>
    </source>
</evidence>
<comment type="catalytic activity">
    <reaction evidence="4 5">
        <text>L-glutaminyl-[peptide chain release factor] + S-adenosyl-L-methionine = N(5)-methyl-L-glutaminyl-[peptide chain release factor] + S-adenosyl-L-homocysteine + H(+)</text>
        <dbReference type="Rhea" id="RHEA:42896"/>
        <dbReference type="Rhea" id="RHEA-COMP:10271"/>
        <dbReference type="Rhea" id="RHEA-COMP:10272"/>
        <dbReference type="ChEBI" id="CHEBI:15378"/>
        <dbReference type="ChEBI" id="CHEBI:30011"/>
        <dbReference type="ChEBI" id="CHEBI:57856"/>
        <dbReference type="ChEBI" id="CHEBI:59789"/>
        <dbReference type="ChEBI" id="CHEBI:61891"/>
        <dbReference type="EC" id="2.1.1.297"/>
    </reaction>
</comment>
<dbReference type="GO" id="GO:0032259">
    <property type="term" value="P:methylation"/>
    <property type="evidence" value="ECO:0007669"/>
    <property type="project" value="UniProtKB-KW"/>
</dbReference>
<reference evidence="8 9" key="1">
    <citation type="submission" date="2016-10" db="EMBL/GenBank/DDBJ databases">
        <authorList>
            <person name="de Groot N.N."/>
        </authorList>
    </citation>
    <scope>NUCLEOTIDE SEQUENCE [LARGE SCALE GENOMIC DNA]</scope>
    <source>
        <strain evidence="8 9">DSM 27630</strain>
    </source>
</reference>
<dbReference type="Gene3D" id="1.10.8.10">
    <property type="entry name" value="DNA helicase RuvA subunit, C-terminal domain"/>
    <property type="match status" value="1"/>
</dbReference>
<organism evidence="8 9">
    <name type="scientific">Pisciglobus halotolerans</name>
    <dbReference type="NCBI Taxonomy" id="745365"/>
    <lineage>
        <taxon>Bacteria</taxon>
        <taxon>Bacillati</taxon>
        <taxon>Bacillota</taxon>
        <taxon>Bacilli</taxon>
        <taxon>Lactobacillales</taxon>
        <taxon>Carnobacteriaceae</taxon>
    </lineage>
</organism>
<evidence type="ECO:0000313" key="8">
    <source>
        <dbReference type="EMBL" id="SFH70442.1"/>
    </source>
</evidence>
<gene>
    <name evidence="5" type="primary">prmC</name>
    <name evidence="8" type="ORF">SAMN04489868_11447</name>
</gene>
<comment type="similarity">
    <text evidence="5">Belongs to the protein N5-glutamine methyltransferase family. PrmC subfamily.</text>
</comment>
<dbReference type="InterPro" id="IPR040758">
    <property type="entry name" value="PrmC_N"/>
</dbReference>
<keyword evidence="2 5" id="KW-0808">Transferase</keyword>
<evidence type="ECO:0000256" key="1">
    <source>
        <dbReference type="ARBA" id="ARBA00022603"/>
    </source>
</evidence>